<proteinExistence type="predicted"/>
<feature type="transmembrane region" description="Helical" evidence="1">
    <location>
        <begin position="181"/>
        <end position="204"/>
    </location>
</feature>
<dbReference type="PANTHER" id="PTHR34115">
    <property type="entry name" value="PROTEIN, PUTATIVE-RELATED"/>
    <property type="match status" value="1"/>
</dbReference>
<protein>
    <submittedName>
        <fullName evidence="2">Uncharacterized protein</fullName>
    </submittedName>
</protein>
<keyword evidence="1" id="KW-0812">Transmembrane</keyword>
<keyword evidence="3" id="KW-1185">Reference proteome</keyword>
<sequence>MGPHAKENIHRVREASSEGAYKSFVRQKTWGRAKTMEEQRSAGHRVRRTITFTRRLQNHAIKLKYICDAHDNCDSQPKFVSWMPYHAVFGFLNPLLIAMLQVNNQGTNNYSFKTHPANLWAFLLGKLVYCVAFAADTKYQFYNPRLSYAQLSRLVAVISGSLSSVSLISIFLPYLPGRLIFIVWASFSIVVSRSLIISICRLLYQMIMKTFFQVVGIWNRLKGSDLMEQPRLPV</sequence>
<dbReference type="Proteomes" id="UP000827721">
    <property type="component" value="Unassembled WGS sequence"/>
</dbReference>
<dbReference type="PANTHER" id="PTHR34115:SF6">
    <property type="entry name" value="PROTEIN, PUTATIVE-RELATED"/>
    <property type="match status" value="1"/>
</dbReference>
<keyword evidence="1" id="KW-1133">Transmembrane helix</keyword>
<comment type="caution">
    <text evidence="2">The sequence shown here is derived from an EMBL/GenBank/DDBJ whole genome shotgun (WGS) entry which is preliminary data.</text>
</comment>
<feature type="transmembrane region" description="Helical" evidence="1">
    <location>
        <begin position="154"/>
        <end position="175"/>
    </location>
</feature>
<dbReference type="EMBL" id="JAFEMO010000001">
    <property type="protein sequence ID" value="KAH7576300.1"/>
    <property type="molecule type" value="Genomic_DNA"/>
</dbReference>
<organism evidence="2 3">
    <name type="scientific">Xanthoceras sorbifolium</name>
    <dbReference type="NCBI Taxonomy" id="99658"/>
    <lineage>
        <taxon>Eukaryota</taxon>
        <taxon>Viridiplantae</taxon>
        <taxon>Streptophyta</taxon>
        <taxon>Embryophyta</taxon>
        <taxon>Tracheophyta</taxon>
        <taxon>Spermatophyta</taxon>
        <taxon>Magnoliopsida</taxon>
        <taxon>eudicotyledons</taxon>
        <taxon>Gunneridae</taxon>
        <taxon>Pentapetalae</taxon>
        <taxon>rosids</taxon>
        <taxon>malvids</taxon>
        <taxon>Sapindales</taxon>
        <taxon>Sapindaceae</taxon>
        <taxon>Xanthoceroideae</taxon>
        <taxon>Xanthoceras</taxon>
    </lineage>
</organism>
<reference evidence="2 3" key="1">
    <citation type="submission" date="2021-02" db="EMBL/GenBank/DDBJ databases">
        <title>Plant Genome Project.</title>
        <authorList>
            <person name="Zhang R.-G."/>
        </authorList>
    </citation>
    <scope>NUCLEOTIDE SEQUENCE [LARGE SCALE GENOMIC DNA]</scope>
    <source>
        <tissue evidence="2">Leaves</tissue>
    </source>
</reference>
<keyword evidence="1" id="KW-0472">Membrane</keyword>
<accession>A0ABQ8II34</accession>
<evidence type="ECO:0000313" key="2">
    <source>
        <dbReference type="EMBL" id="KAH7576300.1"/>
    </source>
</evidence>
<gene>
    <name evidence="2" type="ORF">JRO89_XS01G0030700</name>
</gene>
<feature type="transmembrane region" description="Helical" evidence="1">
    <location>
        <begin position="117"/>
        <end position="134"/>
    </location>
</feature>
<evidence type="ECO:0000313" key="3">
    <source>
        <dbReference type="Proteomes" id="UP000827721"/>
    </source>
</evidence>
<dbReference type="InterPro" id="IPR053258">
    <property type="entry name" value="Ca-permeable_cation_channel"/>
</dbReference>
<evidence type="ECO:0000256" key="1">
    <source>
        <dbReference type="SAM" id="Phobius"/>
    </source>
</evidence>
<name>A0ABQ8II34_9ROSI</name>
<feature type="transmembrane region" description="Helical" evidence="1">
    <location>
        <begin position="85"/>
        <end position="102"/>
    </location>
</feature>